<keyword evidence="1" id="KW-0805">Transcription regulation</keyword>
<dbReference type="CDD" id="cd06170">
    <property type="entry name" value="LuxR_C_like"/>
    <property type="match status" value="1"/>
</dbReference>
<dbReference type="Proteomes" id="UP000306196">
    <property type="component" value="Unassembled WGS sequence"/>
</dbReference>
<evidence type="ECO:0000259" key="4">
    <source>
        <dbReference type="PROSITE" id="PS50043"/>
    </source>
</evidence>
<dbReference type="GO" id="GO:0003677">
    <property type="term" value="F:DNA binding"/>
    <property type="evidence" value="ECO:0007669"/>
    <property type="project" value="UniProtKB-KW"/>
</dbReference>
<keyword evidence="3" id="KW-0804">Transcription</keyword>
<dbReference type="PRINTS" id="PR00038">
    <property type="entry name" value="HTHLUXR"/>
</dbReference>
<evidence type="ECO:0000256" key="1">
    <source>
        <dbReference type="ARBA" id="ARBA00023015"/>
    </source>
</evidence>
<dbReference type="InterPro" id="IPR016032">
    <property type="entry name" value="Sig_transdc_resp-reg_C-effctor"/>
</dbReference>
<evidence type="ECO:0000313" key="5">
    <source>
        <dbReference type="EMBL" id="TLD72047.1"/>
    </source>
</evidence>
<gene>
    <name evidence="5" type="ORF">FEM03_04800</name>
</gene>
<dbReference type="RefSeq" id="WP_138085049.1">
    <property type="nucleotide sequence ID" value="NZ_VAUV01000003.1"/>
</dbReference>
<keyword evidence="2" id="KW-0238">DNA-binding</keyword>
<dbReference type="InterPro" id="IPR000792">
    <property type="entry name" value="Tscrpt_reg_LuxR_C"/>
</dbReference>
<evidence type="ECO:0000313" key="6">
    <source>
        <dbReference type="Proteomes" id="UP000306196"/>
    </source>
</evidence>
<dbReference type="SMART" id="SM00421">
    <property type="entry name" value="HTH_LUXR"/>
    <property type="match status" value="1"/>
</dbReference>
<dbReference type="PROSITE" id="PS50043">
    <property type="entry name" value="HTH_LUXR_2"/>
    <property type="match status" value="1"/>
</dbReference>
<evidence type="ECO:0000256" key="2">
    <source>
        <dbReference type="ARBA" id="ARBA00023125"/>
    </source>
</evidence>
<sequence>MARLSAKMLHGLLEATRIIHDHEHGTFHDRLFRALDLVYSDSVYALELYGRGNSYSAETNVPFDPAHKLEILNRTNELVQLQSPMFQRLAAGETQPMRLSDFISLRELRRTDLYQEIFRPVGITRQIGIPIRSSYCLGGLTINRDHRDFTVEDHLVASLLAPQIATAFETDTLLKSLTPAIQRNQSTDLAQLRRLGLTRREAEIFLWMIEGKRDGEIAIILSISVRTVNKHVGTILAKLNAETRTAAVATVLNQEILHSSDAGPLLRNP</sequence>
<proteinExistence type="predicted"/>
<feature type="domain" description="HTH luxR-type" evidence="4">
    <location>
        <begin position="188"/>
        <end position="255"/>
    </location>
</feature>
<dbReference type="PANTHER" id="PTHR44688">
    <property type="entry name" value="DNA-BINDING TRANSCRIPTIONAL ACTIVATOR DEVR_DOSR"/>
    <property type="match status" value="1"/>
</dbReference>
<accession>A0A5R8KIF9</accession>
<reference evidence="5 6" key="1">
    <citation type="submission" date="2019-05" db="EMBL/GenBank/DDBJ databases">
        <title>Verrucobacter flavum gen. nov., sp. nov. a new member of the family Verrucomicrobiaceae.</title>
        <authorList>
            <person name="Szuroczki S."/>
            <person name="Abbaszade G."/>
            <person name="Szabo A."/>
            <person name="Felfoldi T."/>
            <person name="Schumann P."/>
            <person name="Boka K."/>
            <person name="Keki Z."/>
            <person name="Toumi M."/>
            <person name="Toth E."/>
        </authorList>
    </citation>
    <scope>NUCLEOTIDE SEQUENCE [LARGE SCALE GENOMIC DNA]</scope>
    <source>
        <strain evidence="5 6">MG-N-17</strain>
    </source>
</reference>
<dbReference type="PANTHER" id="PTHR44688:SF16">
    <property type="entry name" value="DNA-BINDING TRANSCRIPTIONAL ACTIVATOR DEVR_DOSR"/>
    <property type="match status" value="1"/>
</dbReference>
<organism evidence="5 6">
    <name type="scientific">Phragmitibacter flavus</name>
    <dbReference type="NCBI Taxonomy" id="2576071"/>
    <lineage>
        <taxon>Bacteria</taxon>
        <taxon>Pseudomonadati</taxon>
        <taxon>Verrucomicrobiota</taxon>
        <taxon>Verrucomicrobiia</taxon>
        <taxon>Verrucomicrobiales</taxon>
        <taxon>Verrucomicrobiaceae</taxon>
        <taxon>Phragmitibacter</taxon>
    </lineage>
</organism>
<protein>
    <submittedName>
        <fullName evidence="5">Helix-turn-helix transcriptional regulator</fullName>
    </submittedName>
</protein>
<dbReference type="EMBL" id="VAUV01000003">
    <property type="protein sequence ID" value="TLD72047.1"/>
    <property type="molecule type" value="Genomic_DNA"/>
</dbReference>
<dbReference type="GO" id="GO:0006355">
    <property type="term" value="P:regulation of DNA-templated transcription"/>
    <property type="evidence" value="ECO:0007669"/>
    <property type="project" value="InterPro"/>
</dbReference>
<dbReference type="SUPFAM" id="SSF46894">
    <property type="entry name" value="C-terminal effector domain of the bipartite response regulators"/>
    <property type="match status" value="1"/>
</dbReference>
<name>A0A5R8KIF9_9BACT</name>
<dbReference type="InterPro" id="IPR036388">
    <property type="entry name" value="WH-like_DNA-bd_sf"/>
</dbReference>
<dbReference type="Gene3D" id="1.10.10.10">
    <property type="entry name" value="Winged helix-like DNA-binding domain superfamily/Winged helix DNA-binding domain"/>
    <property type="match status" value="1"/>
</dbReference>
<keyword evidence="6" id="KW-1185">Reference proteome</keyword>
<dbReference type="AlphaFoldDB" id="A0A5R8KIF9"/>
<dbReference type="Pfam" id="PF00196">
    <property type="entry name" value="GerE"/>
    <property type="match status" value="1"/>
</dbReference>
<dbReference type="OrthoDB" id="186758at2"/>
<comment type="caution">
    <text evidence="5">The sequence shown here is derived from an EMBL/GenBank/DDBJ whole genome shotgun (WGS) entry which is preliminary data.</text>
</comment>
<evidence type="ECO:0000256" key="3">
    <source>
        <dbReference type="ARBA" id="ARBA00023163"/>
    </source>
</evidence>